<dbReference type="InParanoid" id="A0A6C2YNZ1"/>
<proteinExistence type="predicted"/>
<evidence type="ECO:0000256" key="1">
    <source>
        <dbReference type="SAM" id="MobiDB-lite"/>
    </source>
</evidence>
<evidence type="ECO:0000313" key="4">
    <source>
        <dbReference type="Proteomes" id="UP000464378"/>
    </source>
</evidence>
<keyword evidence="4" id="KW-1185">Reference proteome</keyword>
<sequence length="262" mass="28517">MKDSETTAIHCPACHQQVRVPTSMFGTPVQCPHCYAMFQAPKRLADGTLSAPERLPDLPPVEPELTPPQKRHKLRESLMFPAMLVLLVGLMGVIVNGTLVTLSLQFPESFRKFIIQELQMFNQFLDEPLVVVPVDPKQPANAENPPDGQANAQPVNPPADVPANPDQPPAKVDEEGIQAAMAYRQRGAMFGLLMSLLSAVGAFQAIRLKTYQFAMVGCVASMVNLVNCCCIPGFPAGVWLIITLIDSDAKEIFATPAPESTR</sequence>
<feature type="region of interest" description="Disordered" evidence="1">
    <location>
        <begin position="135"/>
        <end position="171"/>
    </location>
</feature>
<dbReference type="AlphaFoldDB" id="A0A6C2YNZ1"/>
<dbReference type="KEGG" id="tim:GMBLW1_08040"/>
<protein>
    <submittedName>
        <fullName evidence="3">Uncharacterized protein</fullName>
    </submittedName>
</protein>
<dbReference type="RefSeq" id="WP_162658250.1">
    <property type="nucleotide sequence ID" value="NZ_LR593887.1"/>
</dbReference>
<evidence type="ECO:0000256" key="2">
    <source>
        <dbReference type="SAM" id="Phobius"/>
    </source>
</evidence>
<gene>
    <name evidence="3" type="ORF">GMBLW1_08040</name>
</gene>
<dbReference type="Proteomes" id="UP000464378">
    <property type="component" value="Chromosome"/>
</dbReference>
<feature type="transmembrane region" description="Helical" evidence="2">
    <location>
        <begin position="78"/>
        <end position="102"/>
    </location>
</feature>
<feature type="transmembrane region" description="Helical" evidence="2">
    <location>
        <begin position="212"/>
        <end position="242"/>
    </location>
</feature>
<organism evidence="3">
    <name type="scientific">Tuwongella immobilis</name>
    <dbReference type="NCBI Taxonomy" id="692036"/>
    <lineage>
        <taxon>Bacteria</taxon>
        <taxon>Pseudomonadati</taxon>
        <taxon>Planctomycetota</taxon>
        <taxon>Planctomycetia</taxon>
        <taxon>Gemmatales</taxon>
        <taxon>Gemmataceae</taxon>
        <taxon>Tuwongella</taxon>
    </lineage>
</organism>
<feature type="transmembrane region" description="Helical" evidence="2">
    <location>
        <begin position="187"/>
        <end position="206"/>
    </location>
</feature>
<reference evidence="3" key="1">
    <citation type="submission" date="2019-04" db="EMBL/GenBank/DDBJ databases">
        <authorList>
            <consortium name="Science for Life Laboratories"/>
        </authorList>
    </citation>
    <scope>NUCLEOTIDE SEQUENCE</scope>
    <source>
        <strain evidence="3">MBLW1</strain>
    </source>
</reference>
<feature type="region of interest" description="Disordered" evidence="1">
    <location>
        <begin position="49"/>
        <end position="69"/>
    </location>
</feature>
<keyword evidence="2" id="KW-1133">Transmembrane helix</keyword>
<keyword evidence="2" id="KW-0472">Membrane</keyword>
<keyword evidence="2" id="KW-0812">Transmembrane</keyword>
<name>A0A6C2YNZ1_9BACT</name>
<dbReference type="EMBL" id="LR593887">
    <property type="protein sequence ID" value="VTS03555.1"/>
    <property type="molecule type" value="Genomic_DNA"/>
</dbReference>
<feature type="compositionally biased region" description="Pro residues" evidence="1">
    <location>
        <begin position="155"/>
        <end position="168"/>
    </location>
</feature>
<dbReference type="EMBL" id="LR586016">
    <property type="protein sequence ID" value="VIP03156.1"/>
    <property type="molecule type" value="Genomic_DNA"/>
</dbReference>
<evidence type="ECO:0000313" key="3">
    <source>
        <dbReference type="EMBL" id="VIP03156.1"/>
    </source>
</evidence>
<accession>A0A6C2YNZ1</accession>
<feature type="compositionally biased region" description="Pro residues" evidence="1">
    <location>
        <begin position="57"/>
        <end position="66"/>
    </location>
</feature>